<dbReference type="EMBL" id="VLNR01000038">
    <property type="protein sequence ID" value="TSE07022.1"/>
    <property type="molecule type" value="Genomic_DNA"/>
</dbReference>
<sequence length="62" mass="6450">MKRQVKNTAIDNFTNYEVNNLSSIFGGNSTIGGDLDMNTSIEQGGVINAAIGKGNTAETSIG</sequence>
<organism evidence="1 2">
    <name type="scientific">Aquimarina algiphila</name>
    <dbReference type="NCBI Taxonomy" id="2047982"/>
    <lineage>
        <taxon>Bacteria</taxon>
        <taxon>Pseudomonadati</taxon>
        <taxon>Bacteroidota</taxon>
        <taxon>Flavobacteriia</taxon>
        <taxon>Flavobacteriales</taxon>
        <taxon>Flavobacteriaceae</taxon>
        <taxon>Aquimarina</taxon>
    </lineage>
</organism>
<protein>
    <submittedName>
        <fullName evidence="1">Uncharacterized protein</fullName>
    </submittedName>
</protein>
<gene>
    <name evidence="1" type="ORF">FOF46_17530</name>
</gene>
<reference evidence="1 2" key="1">
    <citation type="submission" date="2019-07" db="EMBL/GenBank/DDBJ databases">
        <title>The draft genome sequence of Aquimarina algiphila M91.</title>
        <authorList>
            <person name="Meng X."/>
        </authorList>
    </citation>
    <scope>NUCLEOTIDE SEQUENCE [LARGE SCALE GENOMIC DNA]</scope>
    <source>
        <strain evidence="1 2">M91</strain>
    </source>
</reference>
<dbReference type="AlphaFoldDB" id="A0A554VHR8"/>
<keyword evidence="2" id="KW-1185">Reference proteome</keyword>
<evidence type="ECO:0000313" key="2">
    <source>
        <dbReference type="Proteomes" id="UP000318833"/>
    </source>
</evidence>
<comment type="caution">
    <text evidence="1">The sequence shown here is derived from an EMBL/GenBank/DDBJ whole genome shotgun (WGS) entry which is preliminary data.</text>
</comment>
<proteinExistence type="predicted"/>
<accession>A0A554VHR8</accession>
<dbReference type="RefSeq" id="WP_143917353.1">
    <property type="nucleotide sequence ID" value="NZ_CANLFO010000003.1"/>
</dbReference>
<dbReference type="Proteomes" id="UP000318833">
    <property type="component" value="Unassembled WGS sequence"/>
</dbReference>
<name>A0A554VHR8_9FLAO</name>
<evidence type="ECO:0000313" key="1">
    <source>
        <dbReference type="EMBL" id="TSE07022.1"/>
    </source>
</evidence>